<dbReference type="Pfam" id="PF08631">
    <property type="entry name" value="SPO22"/>
    <property type="match status" value="1"/>
</dbReference>
<dbReference type="SMART" id="SM00028">
    <property type="entry name" value="TPR"/>
    <property type="match status" value="3"/>
</dbReference>
<keyword evidence="1" id="KW-0469">Meiosis</keyword>
<protein>
    <recommendedName>
        <fullName evidence="2">Protein ZIP4 homolog</fullName>
    </recommendedName>
</protein>
<dbReference type="GeneID" id="27692451"/>
<dbReference type="OMA" id="MNNIMED"/>
<evidence type="ECO:0000313" key="4">
    <source>
        <dbReference type="Proteomes" id="UP000053201"/>
    </source>
</evidence>
<dbReference type="AlphaFoldDB" id="A0A0L0HBH8"/>
<dbReference type="PANTHER" id="PTHR40375">
    <property type="entry name" value="SPORULATION-SPECIFIC PROTEIN 22"/>
    <property type="match status" value="1"/>
</dbReference>
<evidence type="ECO:0000256" key="2">
    <source>
        <dbReference type="ARBA" id="ARBA00031845"/>
    </source>
</evidence>
<evidence type="ECO:0000256" key="1">
    <source>
        <dbReference type="ARBA" id="ARBA00023254"/>
    </source>
</evidence>
<dbReference type="InterPro" id="IPR013940">
    <property type="entry name" value="Spo22/ZIP4/TEX11"/>
</dbReference>
<dbReference type="VEuPathDB" id="FungiDB:SPPG_09326"/>
<dbReference type="EMBL" id="KQ257459">
    <property type="protein sequence ID" value="KNC98950.1"/>
    <property type="molecule type" value="Genomic_DNA"/>
</dbReference>
<organism evidence="3 4">
    <name type="scientific">Spizellomyces punctatus (strain DAOM BR117)</name>
    <dbReference type="NCBI Taxonomy" id="645134"/>
    <lineage>
        <taxon>Eukaryota</taxon>
        <taxon>Fungi</taxon>
        <taxon>Fungi incertae sedis</taxon>
        <taxon>Chytridiomycota</taxon>
        <taxon>Chytridiomycota incertae sedis</taxon>
        <taxon>Chytridiomycetes</taxon>
        <taxon>Spizellomycetales</taxon>
        <taxon>Spizellomycetaceae</taxon>
        <taxon>Spizellomyces</taxon>
    </lineage>
</organism>
<gene>
    <name evidence="3" type="ORF">SPPG_09326</name>
</gene>
<sequence length="764" mass="85393">MLMHNVTNTEAKAYLGTGELEEVAQICLNCARRATKSADAVQWCRTGIDLLDESKNQTSANGCALKTEILLFLAASYMDMNALEAAEQSADLILQASPSTLLGYHLKIKCLTLKNPPQQLAMDKVYKLAVEHCASTVKDPEQFKLFLGMLHIMARHTSPTVAAAAVDVLLHRLEESAVSLEDRQVERLRILKMYLLMTATNVDDEVTAQVENLIDKVVDTDTNVPLAKTYRLILWQAADRAAQEGHWADAIKWFKCSTRLLLDDPMDSRNTALVHRKLSICYLELGQHSQAYDCCLQAAAKENSPTNDFLSYIILLEQSNQERALDHLKSIPCGKDTFQYFVSAAQAAFKKGNKQVIQEVLKHIVLSPMDWTANDNGANLLTVLRCLIRLTKAQVRSGDEAAIFADLVIFIKKGWEPKISAICRPVYTSKYCCPQAYCLLEGWKASSSLSAEAYAAEVDWLCRVAWNCALSSAVANQIELACELYHLTADILSLSEEETVQVLQSRKICLFATAAGNVSLARQSSVQSVEHLRKAMTALKTMREICKRIQGNAVTVPKLDDPVLHQSIYLEFEINVRMEAWSELEPVLEYANSVGAPVQIFERLAGRQPKLVPALSSCERLPVTLYIDIVTRQKCPSAVIFLTIQAALNAILKHDPGFDVKRFSQWFRVLVRTSLVSNKTAAMGLYDQVLAILKSSSQENPYPKEEVEWLMVAAWNIGCEHWSLNEQANAKKWCEMAMTLADYVETSPLTKEMRESYSDFLASD</sequence>
<dbReference type="Gene3D" id="1.25.40.10">
    <property type="entry name" value="Tetratricopeptide repeat domain"/>
    <property type="match status" value="1"/>
</dbReference>
<accession>A0A0L0HBH8</accession>
<dbReference type="eggNOG" id="KOG4814">
    <property type="taxonomic scope" value="Eukaryota"/>
</dbReference>
<keyword evidence="4" id="KW-1185">Reference proteome</keyword>
<reference evidence="3 4" key="1">
    <citation type="submission" date="2009-08" db="EMBL/GenBank/DDBJ databases">
        <title>The Genome Sequence of Spizellomyces punctatus strain DAOM BR117.</title>
        <authorList>
            <consortium name="The Broad Institute Genome Sequencing Platform"/>
            <person name="Russ C."/>
            <person name="Cuomo C."/>
            <person name="Shea T."/>
            <person name="Young S.K."/>
            <person name="Zeng Q."/>
            <person name="Koehrsen M."/>
            <person name="Haas B."/>
            <person name="Borodovsky M."/>
            <person name="Guigo R."/>
            <person name="Alvarado L."/>
            <person name="Berlin A."/>
            <person name="Bochicchio J."/>
            <person name="Borenstein D."/>
            <person name="Chapman S."/>
            <person name="Chen Z."/>
            <person name="Engels R."/>
            <person name="Freedman E."/>
            <person name="Gellesch M."/>
            <person name="Goldberg J."/>
            <person name="Griggs A."/>
            <person name="Gujja S."/>
            <person name="Heiman D."/>
            <person name="Hepburn T."/>
            <person name="Howarth C."/>
            <person name="Jen D."/>
            <person name="Larson L."/>
            <person name="Lewis B."/>
            <person name="Mehta T."/>
            <person name="Park D."/>
            <person name="Pearson M."/>
            <person name="Roberts A."/>
            <person name="Saif S."/>
            <person name="Shenoy N."/>
            <person name="Sisk P."/>
            <person name="Stolte C."/>
            <person name="Sykes S."/>
            <person name="Thomson T."/>
            <person name="Walk T."/>
            <person name="White J."/>
            <person name="Yandava C."/>
            <person name="Burger G."/>
            <person name="Gray M.W."/>
            <person name="Holland P.W.H."/>
            <person name="King N."/>
            <person name="Lang F.B.F."/>
            <person name="Roger A.J."/>
            <person name="Ruiz-Trillo I."/>
            <person name="Lander E."/>
            <person name="Nusbaum C."/>
        </authorList>
    </citation>
    <scope>NUCLEOTIDE SEQUENCE [LARGE SCALE GENOMIC DNA]</scope>
    <source>
        <strain evidence="3 4">DAOM BR117</strain>
    </source>
</reference>
<evidence type="ECO:0000313" key="3">
    <source>
        <dbReference type="EMBL" id="KNC98950.1"/>
    </source>
</evidence>
<dbReference type="InterPro" id="IPR019734">
    <property type="entry name" value="TPR_rpt"/>
</dbReference>
<dbReference type="GO" id="GO:0090173">
    <property type="term" value="P:regulation of synaptonemal complex assembly"/>
    <property type="evidence" value="ECO:0007669"/>
    <property type="project" value="InterPro"/>
</dbReference>
<dbReference type="PANTHER" id="PTHR40375:SF2">
    <property type="entry name" value="SPORULATION-SPECIFIC PROTEIN 22"/>
    <property type="match status" value="1"/>
</dbReference>
<name>A0A0L0HBH8_SPIPD</name>
<dbReference type="Proteomes" id="UP000053201">
    <property type="component" value="Unassembled WGS sequence"/>
</dbReference>
<dbReference type="OrthoDB" id="65716at2759"/>
<dbReference type="SUPFAM" id="SSF48452">
    <property type="entry name" value="TPR-like"/>
    <property type="match status" value="1"/>
</dbReference>
<dbReference type="GO" id="GO:0051321">
    <property type="term" value="P:meiotic cell cycle"/>
    <property type="evidence" value="ECO:0007669"/>
    <property type="project" value="UniProtKB-KW"/>
</dbReference>
<dbReference type="InterPro" id="IPR011990">
    <property type="entry name" value="TPR-like_helical_dom_sf"/>
</dbReference>
<dbReference type="InParanoid" id="A0A0L0HBH8"/>
<dbReference type="STRING" id="645134.A0A0L0HBH8"/>
<dbReference type="InterPro" id="IPR039057">
    <property type="entry name" value="Spo22/ZIP4"/>
</dbReference>
<dbReference type="RefSeq" id="XP_016606990.1">
    <property type="nucleotide sequence ID" value="XM_016757485.1"/>
</dbReference>
<proteinExistence type="predicted"/>